<dbReference type="PROSITE" id="PS52016">
    <property type="entry name" value="TONB_DEPENDENT_REC_3"/>
    <property type="match status" value="1"/>
</dbReference>
<evidence type="ECO:0000313" key="14">
    <source>
        <dbReference type="Proteomes" id="UP000031166"/>
    </source>
</evidence>
<reference evidence="13 14" key="1">
    <citation type="submission" date="2014-12" db="EMBL/GenBank/DDBJ databases">
        <title>Genome sequencing of Brevundimonas nasdae TPW30.</title>
        <authorList>
            <person name="Tan P.W."/>
            <person name="Chan K.-G."/>
        </authorList>
    </citation>
    <scope>NUCLEOTIDE SEQUENCE [LARGE SCALE GENOMIC DNA]</scope>
    <source>
        <strain evidence="13 14">TPW30</strain>
    </source>
</reference>
<dbReference type="InterPro" id="IPR037066">
    <property type="entry name" value="Plug_dom_sf"/>
</dbReference>
<proteinExistence type="inferred from homology"/>
<keyword evidence="6 8" id="KW-0472">Membrane</keyword>
<keyword evidence="13" id="KW-0675">Receptor</keyword>
<dbReference type="InterPro" id="IPR041700">
    <property type="entry name" value="OMP_b-brl_3"/>
</dbReference>
<evidence type="ECO:0000313" key="13">
    <source>
        <dbReference type="EMBL" id="KIC57830.1"/>
    </source>
</evidence>
<dbReference type="PANTHER" id="PTHR30069:SF29">
    <property type="entry name" value="HEMOGLOBIN AND HEMOGLOBIN-HAPTOGLOBIN-BINDING PROTEIN 1-RELATED"/>
    <property type="match status" value="1"/>
</dbReference>
<dbReference type="SUPFAM" id="SSF56935">
    <property type="entry name" value="Porins"/>
    <property type="match status" value="1"/>
</dbReference>
<dbReference type="Pfam" id="PF07715">
    <property type="entry name" value="Plug"/>
    <property type="match status" value="1"/>
</dbReference>
<dbReference type="EMBL" id="JWSY01000015">
    <property type="protein sequence ID" value="KIC57830.1"/>
    <property type="molecule type" value="Genomic_DNA"/>
</dbReference>
<evidence type="ECO:0000256" key="3">
    <source>
        <dbReference type="ARBA" id="ARBA00022452"/>
    </source>
</evidence>
<keyword evidence="5 10" id="KW-0732">Signal</keyword>
<feature type="compositionally biased region" description="Low complexity" evidence="9">
    <location>
        <begin position="40"/>
        <end position="73"/>
    </location>
</feature>
<comment type="caution">
    <text evidence="13">The sequence shown here is derived from an EMBL/GenBank/DDBJ whole genome shotgun (WGS) entry which is preliminary data.</text>
</comment>
<evidence type="ECO:0000256" key="4">
    <source>
        <dbReference type="ARBA" id="ARBA00022692"/>
    </source>
</evidence>
<evidence type="ECO:0000259" key="11">
    <source>
        <dbReference type="Pfam" id="PF07715"/>
    </source>
</evidence>
<sequence>MTSSKLVLMLGAAAVALPGAALAQSQNASQTPSQTPPPATTSQPAAQTPATTAQTPAPRTQTAEPAPQQQPASVGDVVVNARANDVRTSIDSVSYSLANDLQATTGSLADALRNVPSVDVDPEGNVSLRGDANVTILVDGRPSGILTGPGRGQALIQLPASQYARIEVMTNPSAAYSPEGSGGVINLITKPTTPKPGTQTTGSLRVNVGDNGRWNAGLSGSYQKDRLTLSGDASYRSDPTELTFDRVREQLDPVTGAVVSTTTVEQPVESEQNGAFARFTAEYKLDDKTQLTGELRGVAFDGTGSGDGLYETRNAAGAVSSAYRRVGDSDFSFNNWGATARVLRRFDGDGHEWSNELRYDSNANDTTSQTLTTFLTPAGAALYERTNTEVDQVTWGFTSAYTRPMSDGGKLRLGYELNAQRPEQDAEFLRGPSPAALAPVPALNNRFEATQTVHALYTTYERPLGEKLSAQLGLRLEQADIEIKDLTGGASASQDYFRAYPTAHVQYQLTPEQTLRASYSRRIQRPQPSQLNPFVVYQDPLNVRSGNPDLEPQETDSFEAMWQMRKGQSFYQATAYLRNTDKAFTDVASDIGGGVFLTRPENLGSRRDLGVEATANGRLHPTLRYSASVNVFRQEIDSGAVVGGGDREATLASGRLSLNWQPTAKDFVQVSSFWQGDSLLAQGRREAGGMVNLGYRRKLSEQLSFNFTARDLFNTFNTTTIYETPQFRERSEQDIKLRAFYIGLTWNFGGPRRQPEQFDFSTGPTGG</sequence>
<protein>
    <submittedName>
        <fullName evidence="13">TonB-dependent receptor</fullName>
    </submittedName>
</protein>
<dbReference type="Proteomes" id="UP000031166">
    <property type="component" value="Unassembled WGS sequence"/>
</dbReference>
<feature type="domain" description="TonB-dependent receptor plug" evidence="11">
    <location>
        <begin position="91"/>
        <end position="184"/>
    </location>
</feature>
<gene>
    <name evidence="13" type="ORF">RM53_09435</name>
</gene>
<dbReference type="AlphaFoldDB" id="A0A0B4D0L5"/>
<keyword evidence="4 8" id="KW-0812">Transmembrane</keyword>
<dbReference type="RefSeq" id="WP_039246201.1">
    <property type="nucleotide sequence ID" value="NZ_JWSY01000015.1"/>
</dbReference>
<evidence type="ECO:0000256" key="6">
    <source>
        <dbReference type="ARBA" id="ARBA00023136"/>
    </source>
</evidence>
<keyword evidence="2 8" id="KW-0813">Transport</keyword>
<comment type="similarity">
    <text evidence="8">Belongs to the TonB-dependent receptor family.</text>
</comment>
<evidence type="ECO:0000259" key="12">
    <source>
        <dbReference type="Pfam" id="PF14905"/>
    </source>
</evidence>
<evidence type="ECO:0000256" key="1">
    <source>
        <dbReference type="ARBA" id="ARBA00004571"/>
    </source>
</evidence>
<dbReference type="GO" id="GO:0015344">
    <property type="term" value="F:siderophore uptake transmembrane transporter activity"/>
    <property type="evidence" value="ECO:0007669"/>
    <property type="project" value="TreeGrafter"/>
</dbReference>
<evidence type="ECO:0000256" key="8">
    <source>
        <dbReference type="PROSITE-ProRule" id="PRU01360"/>
    </source>
</evidence>
<organism evidence="13 14">
    <name type="scientific">Brevundimonas nasdae</name>
    <dbReference type="NCBI Taxonomy" id="172043"/>
    <lineage>
        <taxon>Bacteria</taxon>
        <taxon>Pseudomonadati</taxon>
        <taxon>Pseudomonadota</taxon>
        <taxon>Alphaproteobacteria</taxon>
        <taxon>Caulobacterales</taxon>
        <taxon>Caulobacteraceae</taxon>
        <taxon>Brevundimonas</taxon>
    </lineage>
</organism>
<dbReference type="Pfam" id="PF14905">
    <property type="entry name" value="OMP_b-brl_3"/>
    <property type="match status" value="1"/>
</dbReference>
<dbReference type="InterPro" id="IPR039426">
    <property type="entry name" value="TonB-dep_rcpt-like"/>
</dbReference>
<evidence type="ECO:0000256" key="2">
    <source>
        <dbReference type="ARBA" id="ARBA00022448"/>
    </source>
</evidence>
<evidence type="ECO:0000256" key="10">
    <source>
        <dbReference type="SAM" id="SignalP"/>
    </source>
</evidence>
<evidence type="ECO:0000256" key="7">
    <source>
        <dbReference type="ARBA" id="ARBA00023237"/>
    </source>
</evidence>
<name>A0A0B4D0L5_9CAUL</name>
<dbReference type="GO" id="GO:0009279">
    <property type="term" value="C:cell outer membrane"/>
    <property type="evidence" value="ECO:0007669"/>
    <property type="project" value="UniProtKB-SubCell"/>
</dbReference>
<evidence type="ECO:0000256" key="9">
    <source>
        <dbReference type="SAM" id="MobiDB-lite"/>
    </source>
</evidence>
<feature type="chain" id="PRO_5002100805" evidence="10">
    <location>
        <begin position="24"/>
        <end position="767"/>
    </location>
</feature>
<keyword evidence="3 8" id="KW-1134">Transmembrane beta strand</keyword>
<feature type="domain" description="Outer membrane protein beta-barrel" evidence="12">
    <location>
        <begin position="344"/>
        <end position="746"/>
    </location>
</feature>
<evidence type="ECO:0000256" key="5">
    <source>
        <dbReference type="ARBA" id="ARBA00022729"/>
    </source>
</evidence>
<keyword evidence="7 8" id="KW-0998">Cell outer membrane</keyword>
<feature type="region of interest" description="Disordered" evidence="9">
    <location>
        <begin position="22"/>
        <end position="74"/>
    </location>
</feature>
<feature type="compositionally biased region" description="Low complexity" evidence="9">
    <location>
        <begin position="22"/>
        <end position="33"/>
    </location>
</feature>
<dbReference type="PANTHER" id="PTHR30069">
    <property type="entry name" value="TONB-DEPENDENT OUTER MEMBRANE RECEPTOR"/>
    <property type="match status" value="1"/>
</dbReference>
<dbReference type="InterPro" id="IPR012910">
    <property type="entry name" value="Plug_dom"/>
</dbReference>
<comment type="subcellular location">
    <subcellularLocation>
        <location evidence="1 8">Cell outer membrane</location>
        <topology evidence="1 8">Multi-pass membrane protein</topology>
    </subcellularLocation>
</comment>
<feature type="signal peptide" evidence="10">
    <location>
        <begin position="1"/>
        <end position="23"/>
    </location>
</feature>
<dbReference type="GO" id="GO:0044718">
    <property type="term" value="P:siderophore transmembrane transport"/>
    <property type="evidence" value="ECO:0007669"/>
    <property type="project" value="TreeGrafter"/>
</dbReference>
<dbReference type="Gene3D" id="2.170.130.10">
    <property type="entry name" value="TonB-dependent receptor, plug domain"/>
    <property type="match status" value="1"/>
</dbReference>
<dbReference type="InterPro" id="IPR036942">
    <property type="entry name" value="Beta-barrel_TonB_sf"/>
</dbReference>
<dbReference type="Gene3D" id="2.40.170.20">
    <property type="entry name" value="TonB-dependent receptor, beta-barrel domain"/>
    <property type="match status" value="1"/>
</dbReference>
<dbReference type="STRING" id="172043.RM53_09435"/>
<accession>A0A0B4D0L5</accession>